<sequence>MSLSLSVQPVWLTKTLFLVLLATSRRGSEVLALSGLSRDISLEKDGSISLKFRPDFLAKNQKPGQTSPLIRIPPLSNVLAPGDPDVFNCPVRALSSYLSRTLPIRSETQKLLFISLNTVRGKDISRVTLAKWVSTTIRQAYIWWQSQSGDNRAILPLTAARAHEARAWASSLAVLHSGRLSEVLESAYWRSEDVFINSYLRDVAGTRQDGSSALPSLVAAGQVLHS</sequence>
<accession>A0AAN9BRI9</accession>
<dbReference type="Proteomes" id="UP001374579">
    <property type="component" value="Unassembled WGS sequence"/>
</dbReference>
<evidence type="ECO:0000313" key="2">
    <source>
        <dbReference type="EMBL" id="KAK7110422.1"/>
    </source>
</evidence>
<keyword evidence="3" id="KW-1185">Reference proteome</keyword>
<keyword evidence="1" id="KW-0732">Signal</keyword>
<dbReference type="PANTHER" id="PTHR35617:SF3">
    <property type="entry name" value="CORE-BINDING (CB) DOMAIN-CONTAINING PROTEIN"/>
    <property type="match status" value="1"/>
</dbReference>
<dbReference type="InterPro" id="IPR013762">
    <property type="entry name" value="Integrase-like_cat_sf"/>
</dbReference>
<dbReference type="EMBL" id="JBAMIC010000003">
    <property type="protein sequence ID" value="KAK7110422.1"/>
    <property type="molecule type" value="Genomic_DNA"/>
</dbReference>
<dbReference type="GO" id="GO:0006310">
    <property type="term" value="P:DNA recombination"/>
    <property type="evidence" value="ECO:0007669"/>
    <property type="project" value="InterPro"/>
</dbReference>
<name>A0AAN9BRI9_9CAEN</name>
<reference evidence="2 3" key="1">
    <citation type="submission" date="2024-02" db="EMBL/GenBank/DDBJ databases">
        <title>Chromosome-scale genome assembly of the rough periwinkle Littorina saxatilis.</title>
        <authorList>
            <person name="De Jode A."/>
            <person name="Faria R."/>
            <person name="Formenti G."/>
            <person name="Sims Y."/>
            <person name="Smith T.P."/>
            <person name="Tracey A."/>
            <person name="Wood J.M.D."/>
            <person name="Zagrodzka Z.B."/>
            <person name="Johannesson K."/>
            <person name="Butlin R.K."/>
            <person name="Leder E.H."/>
        </authorList>
    </citation>
    <scope>NUCLEOTIDE SEQUENCE [LARGE SCALE GENOMIC DNA]</scope>
    <source>
        <strain evidence="2">Snail1</strain>
        <tissue evidence="2">Muscle</tissue>
    </source>
</reference>
<protein>
    <recommendedName>
        <fullName evidence="4">Tyr recombinase domain-containing protein</fullName>
    </recommendedName>
</protein>
<dbReference type="Gene3D" id="1.10.443.10">
    <property type="entry name" value="Intergrase catalytic core"/>
    <property type="match status" value="1"/>
</dbReference>
<dbReference type="AlphaFoldDB" id="A0AAN9BRI9"/>
<dbReference type="GO" id="GO:0003677">
    <property type="term" value="F:DNA binding"/>
    <property type="evidence" value="ECO:0007669"/>
    <property type="project" value="InterPro"/>
</dbReference>
<evidence type="ECO:0008006" key="4">
    <source>
        <dbReference type="Google" id="ProtNLM"/>
    </source>
</evidence>
<evidence type="ECO:0000313" key="3">
    <source>
        <dbReference type="Proteomes" id="UP001374579"/>
    </source>
</evidence>
<comment type="caution">
    <text evidence="2">The sequence shown here is derived from an EMBL/GenBank/DDBJ whole genome shotgun (WGS) entry which is preliminary data.</text>
</comment>
<evidence type="ECO:0000256" key="1">
    <source>
        <dbReference type="SAM" id="SignalP"/>
    </source>
</evidence>
<dbReference type="GO" id="GO:0015074">
    <property type="term" value="P:DNA integration"/>
    <property type="evidence" value="ECO:0007669"/>
    <property type="project" value="InterPro"/>
</dbReference>
<feature type="signal peptide" evidence="1">
    <location>
        <begin position="1"/>
        <end position="27"/>
    </location>
</feature>
<dbReference type="PANTHER" id="PTHR35617">
    <property type="entry name" value="PHAGE_INTEGRASE DOMAIN-CONTAINING PROTEIN"/>
    <property type="match status" value="1"/>
</dbReference>
<feature type="chain" id="PRO_5042940010" description="Tyr recombinase domain-containing protein" evidence="1">
    <location>
        <begin position="28"/>
        <end position="226"/>
    </location>
</feature>
<organism evidence="2 3">
    <name type="scientific">Littorina saxatilis</name>
    <dbReference type="NCBI Taxonomy" id="31220"/>
    <lineage>
        <taxon>Eukaryota</taxon>
        <taxon>Metazoa</taxon>
        <taxon>Spiralia</taxon>
        <taxon>Lophotrochozoa</taxon>
        <taxon>Mollusca</taxon>
        <taxon>Gastropoda</taxon>
        <taxon>Caenogastropoda</taxon>
        <taxon>Littorinimorpha</taxon>
        <taxon>Littorinoidea</taxon>
        <taxon>Littorinidae</taxon>
        <taxon>Littorina</taxon>
    </lineage>
</organism>
<gene>
    <name evidence="2" type="ORF">V1264_014301</name>
</gene>
<proteinExistence type="predicted"/>